<sequence>MSTRLMTWCAGGHEGWDFAKREGHLLGWLPPNGNQDPPCSDNWQLPSGSSSIRCVSSPSTENKSCRSSPSTRTPNTASGPPDPVGSAVGRDPDNGLPGSGLPCHPVPVDLAPSPVEYGIVALPVRYSSSAGKSFILRVVHTPGSIPANPTQAG</sequence>
<evidence type="ECO:0000313" key="2">
    <source>
        <dbReference type="EMBL" id="PYH37781.1"/>
    </source>
</evidence>
<accession>A0A318YSY8</accession>
<evidence type="ECO:0000256" key="1">
    <source>
        <dbReference type="SAM" id="MobiDB-lite"/>
    </source>
</evidence>
<reference evidence="2" key="1">
    <citation type="submission" date="2016-12" db="EMBL/GenBank/DDBJ databases">
        <title>The genomes of Aspergillus section Nigri reveals drivers in fungal speciation.</title>
        <authorList>
            <consortium name="DOE Joint Genome Institute"/>
            <person name="Vesth T.C."/>
            <person name="Nybo J."/>
            <person name="Theobald S."/>
            <person name="Brandl J."/>
            <person name="Frisvad J.C."/>
            <person name="Nielsen K.F."/>
            <person name="Lyhne E.K."/>
            <person name="Kogle M.E."/>
            <person name="Kuo A."/>
            <person name="Riley R."/>
            <person name="Clum A."/>
            <person name="Nolan M."/>
            <person name="Lipzen A."/>
            <person name="Salamov A."/>
            <person name="Henrissat B."/>
            <person name="Wiebenga A."/>
            <person name="De Vries R.P."/>
            <person name="Grigoriev I.V."/>
            <person name="Mortensen U.H."/>
            <person name="Andersen M.R."/>
            <person name="Baker S.E."/>
        </authorList>
    </citation>
    <scope>NUCLEOTIDE SEQUENCE [LARGE SCALE GENOMIC DNA]</scope>
    <source>
        <strain evidence="2">CBS 115656</strain>
    </source>
</reference>
<dbReference type="Proteomes" id="UP000247647">
    <property type="component" value="Unassembled WGS sequence"/>
</dbReference>
<feature type="region of interest" description="Disordered" evidence="1">
    <location>
        <begin position="32"/>
        <end position="106"/>
    </location>
</feature>
<organism evidence="2 3">
    <name type="scientific">Aspergillus neoniger (strain CBS 115656)</name>
    <dbReference type="NCBI Taxonomy" id="1448310"/>
    <lineage>
        <taxon>Eukaryota</taxon>
        <taxon>Fungi</taxon>
        <taxon>Dikarya</taxon>
        <taxon>Ascomycota</taxon>
        <taxon>Pezizomycotina</taxon>
        <taxon>Eurotiomycetes</taxon>
        <taxon>Eurotiomycetidae</taxon>
        <taxon>Eurotiales</taxon>
        <taxon>Aspergillaceae</taxon>
        <taxon>Aspergillus</taxon>
        <taxon>Aspergillus subgen. Circumdati</taxon>
    </lineage>
</organism>
<gene>
    <name evidence="2" type="ORF">BO87DRAFT_413173</name>
</gene>
<protein>
    <submittedName>
        <fullName evidence="2">Uncharacterized protein</fullName>
    </submittedName>
</protein>
<keyword evidence="3" id="KW-1185">Reference proteome</keyword>
<proteinExistence type="predicted"/>
<dbReference type="RefSeq" id="XP_025483259.1">
    <property type="nucleotide sequence ID" value="XM_025626553.1"/>
</dbReference>
<feature type="compositionally biased region" description="Polar residues" evidence="1">
    <location>
        <begin position="32"/>
        <end position="78"/>
    </location>
</feature>
<dbReference type="GeneID" id="37129009"/>
<dbReference type="EMBL" id="KZ821449">
    <property type="protein sequence ID" value="PYH37781.1"/>
    <property type="molecule type" value="Genomic_DNA"/>
</dbReference>
<name>A0A318YSY8_ASPNB</name>
<dbReference type="AlphaFoldDB" id="A0A318YSY8"/>
<evidence type="ECO:0000313" key="3">
    <source>
        <dbReference type="Proteomes" id="UP000247647"/>
    </source>
</evidence>